<comment type="caution">
    <text evidence="2">The sequence shown here is derived from an EMBL/GenBank/DDBJ whole genome shotgun (WGS) entry which is preliminary data.</text>
</comment>
<dbReference type="PANTHER" id="PTHR15572">
    <property type="entry name" value="GLIOMA TUMOR SUPPRESSOR CANDIDATE REGION GENE 1"/>
    <property type="match status" value="1"/>
</dbReference>
<dbReference type="Proteomes" id="UP000245207">
    <property type="component" value="Unassembled WGS sequence"/>
</dbReference>
<evidence type="ECO:0000313" key="2">
    <source>
        <dbReference type="EMBL" id="PWA16217.1"/>
    </source>
</evidence>
<evidence type="ECO:0000313" key="3">
    <source>
        <dbReference type="Proteomes" id="UP000245207"/>
    </source>
</evidence>
<proteinExistence type="predicted"/>
<reference evidence="2 3" key="1">
    <citation type="journal article" date="2018" name="Mol. Plant">
        <title>The genome of Artemisia annua provides insight into the evolution of Asteraceae family and artemisinin biosynthesis.</title>
        <authorList>
            <person name="Shen Q."/>
            <person name="Zhang L."/>
            <person name="Liao Z."/>
            <person name="Wang S."/>
            <person name="Yan T."/>
            <person name="Shi P."/>
            <person name="Liu M."/>
            <person name="Fu X."/>
            <person name="Pan Q."/>
            <person name="Wang Y."/>
            <person name="Lv Z."/>
            <person name="Lu X."/>
            <person name="Zhang F."/>
            <person name="Jiang W."/>
            <person name="Ma Y."/>
            <person name="Chen M."/>
            <person name="Hao X."/>
            <person name="Li L."/>
            <person name="Tang Y."/>
            <person name="Lv G."/>
            <person name="Zhou Y."/>
            <person name="Sun X."/>
            <person name="Brodelius P.E."/>
            <person name="Rose J.K.C."/>
            <person name="Tang K."/>
        </authorList>
    </citation>
    <scope>NUCLEOTIDE SEQUENCE [LARGE SCALE GENOMIC DNA]</scope>
    <source>
        <strain evidence="3">cv. Huhao1</strain>
        <tissue evidence="2">Leaf</tissue>
    </source>
</reference>
<gene>
    <name evidence="2" type="ORF">CTI12_AA630520</name>
</gene>
<keyword evidence="1" id="KW-0472">Membrane</keyword>
<keyword evidence="3" id="KW-1185">Reference proteome</keyword>
<name>A0A2U1K8Z8_ARTAN</name>
<keyword evidence="1" id="KW-0812">Transmembrane</keyword>
<organism evidence="2 3">
    <name type="scientific">Artemisia annua</name>
    <name type="common">Sweet wormwood</name>
    <dbReference type="NCBI Taxonomy" id="35608"/>
    <lineage>
        <taxon>Eukaryota</taxon>
        <taxon>Viridiplantae</taxon>
        <taxon>Streptophyta</taxon>
        <taxon>Embryophyta</taxon>
        <taxon>Tracheophyta</taxon>
        <taxon>Spermatophyta</taxon>
        <taxon>Magnoliopsida</taxon>
        <taxon>eudicotyledons</taxon>
        <taxon>Gunneridae</taxon>
        <taxon>Pentapetalae</taxon>
        <taxon>asterids</taxon>
        <taxon>campanulids</taxon>
        <taxon>Asterales</taxon>
        <taxon>Asteraceae</taxon>
        <taxon>Asteroideae</taxon>
        <taxon>Anthemideae</taxon>
        <taxon>Artemisiinae</taxon>
        <taxon>Artemisia</taxon>
    </lineage>
</organism>
<dbReference type="PANTHER" id="PTHR15572:SF0">
    <property type="entry name" value="GLUTAMINE-RICH PROTEIN-RELATED"/>
    <property type="match status" value="1"/>
</dbReference>
<dbReference type="GO" id="GO:0016514">
    <property type="term" value="C:SWI/SNF complex"/>
    <property type="evidence" value="ECO:0007669"/>
    <property type="project" value="TreeGrafter"/>
</dbReference>
<feature type="transmembrane region" description="Helical" evidence="1">
    <location>
        <begin position="40"/>
        <end position="61"/>
    </location>
</feature>
<evidence type="ECO:0000256" key="1">
    <source>
        <dbReference type="SAM" id="Phobius"/>
    </source>
</evidence>
<dbReference type="EMBL" id="PKPP01032626">
    <property type="protein sequence ID" value="PWA16217.1"/>
    <property type="molecule type" value="Genomic_DNA"/>
</dbReference>
<dbReference type="OrthoDB" id="2556847at2759"/>
<dbReference type="AlphaFoldDB" id="A0A2U1K8Z8"/>
<dbReference type="InterPro" id="IPR052438">
    <property type="entry name" value="Chromatin_remod/trans_coact"/>
</dbReference>
<accession>A0A2U1K8Z8</accession>
<keyword evidence="1" id="KW-1133">Transmembrane helix</keyword>
<sequence>MISVTCQMRSLAGQFVIGRNHYDNLPKLYISSQVRAFHDLVVMVIMVFLYLLTKLIGVYLYHVSRLLPYHIVADYEAEEDDRILDADTTGQVLSHNGIKALPTKFWNSLPPLRNKSEESLLVEQALLQEERQALFETRSEMEKQQKAGRDAHAANMIMAAMAQEQQARAEMMSRAPIRASAMGSMAEQEQDES</sequence>
<dbReference type="GO" id="GO:0045893">
    <property type="term" value="P:positive regulation of DNA-templated transcription"/>
    <property type="evidence" value="ECO:0007669"/>
    <property type="project" value="TreeGrafter"/>
</dbReference>
<protein>
    <submittedName>
        <fullName evidence="2">Uncharacterized protein</fullName>
    </submittedName>
</protein>
<dbReference type="STRING" id="35608.A0A2U1K8Z8"/>